<dbReference type="EMBL" id="GBXM01021226">
    <property type="protein sequence ID" value="JAH87351.1"/>
    <property type="molecule type" value="Transcribed_RNA"/>
</dbReference>
<name>A0A0E9WAP2_ANGAN</name>
<accession>A0A0E9WAP2</accession>
<sequence length="91" mass="10501">MGVCSADSRRFGQLLFSVSPVLPVSLPSNSLVSCYHHDSHGFHCCHHYFSHYFILTSEQRLQTPHPSPLNLPFLHFCVWIKWHVLCTVLPR</sequence>
<reference evidence="1" key="1">
    <citation type="submission" date="2014-11" db="EMBL/GenBank/DDBJ databases">
        <authorList>
            <person name="Amaro Gonzalez C."/>
        </authorList>
    </citation>
    <scope>NUCLEOTIDE SEQUENCE</scope>
</reference>
<reference evidence="1" key="2">
    <citation type="journal article" date="2015" name="Fish Shellfish Immunol.">
        <title>Early steps in the European eel (Anguilla anguilla)-Vibrio vulnificus interaction in the gills: Role of the RtxA13 toxin.</title>
        <authorList>
            <person name="Callol A."/>
            <person name="Pajuelo D."/>
            <person name="Ebbesson L."/>
            <person name="Teles M."/>
            <person name="MacKenzie S."/>
            <person name="Amaro C."/>
        </authorList>
    </citation>
    <scope>NUCLEOTIDE SEQUENCE</scope>
</reference>
<organism evidence="1">
    <name type="scientific">Anguilla anguilla</name>
    <name type="common">European freshwater eel</name>
    <name type="synonym">Muraena anguilla</name>
    <dbReference type="NCBI Taxonomy" id="7936"/>
    <lineage>
        <taxon>Eukaryota</taxon>
        <taxon>Metazoa</taxon>
        <taxon>Chordata</taxon>
        <taxon>Craniata</taxon>
        <taxon>Vertebrata</taxon>
        <taxon>Euteleostomi</taxon>
        <taxon>Actinopterygii</taxon>
        <taxon>Neopterygii</taxon>
        <taxon>Teleostei</taxon>
        <taxon>Anguilliformes</taxon>
        <taxon>Anguillidae</taxon>
        <taxon>Anguilla</taxon>
    </lineage>
</organism>
<proteinExistence type="predicted"/>
<protein>
    <submittedName>
        <fullName evidence="1">Uncharacterized protein</fullName>
    </submittedName>
</protein>
<evidence type="ECO:0000313" key="1">
    <source>
        <dbReference type="EMBL" id="JAH87351.1"/>
    </source>
</evidence>
<dbReference type="AlphaFoldDB" id="A0A0E9WAP2"/>